<reference evidence="2" key="2">
    <citation type="submission" date="2020-09" db="EMBL/GenBank/DDBJ databases">
        <authorList>
            <person name="Sun Q."/>
            <person name="Zhou Y."/>
        </authorList>
    </citation>
    <scope>NUCLEOTIDE SEQUENCE</scope>
    <source>
        <strain evidence="2">CGMCC 1.10749</strain>
    </source>
</reference>
<dbReference type="AlphaFoldDB" id="A0A8H9FW27"/>
<gene>
    <name evidence="2" type="ORF">GCM10011314_32280</name>
</gene>
<accession>A0A8H9FW27</accession>
<feature type="transmembrane region" description="Helical" evidence="1">
    <location>
        <begin position="190"/>
        <end position="209"/>
    </location>
</feature>
<feature type="transmembrane region" description="Helical" evidence="1">
    <location>
        <begin position="122"/>
        <end position="140"/>
    </location>
</feature>
<proteinExistence type="predicted"/>
<name>A0A8H9FW27_9MICO</name>
<feature type="transmembrane region" description="Helical" evidence="1">
    <location>
        <begin position="28"/>
        <end position="53"/>
    </location>
</feature>
<sequence>MTTTQLLSTSSAETAAVQVSRPGRGRRAAVGLTALLACALPTSFAVSITGMLVTGAEADHRFHQLTGQGLLLAALWFGGLVPLIRAGWRGVRPTATAGYLHLAFVGSGLVAAAVSAGGGARSLLAIVAGTGALLWAALPLRPRLRARVSLDPVLTPLALAVAALLVPFAVDQLQLQLATTTGYHAENPHLFDMAWVAVVLTVLALAGAVVPTVRGLFVWVGGGCALIGGAGLLLGESWVFSSAALVLGLAALVAPRLGLSRNRA</sequence>
<keyword evidence="1" id="KW-0472">Membrane</keyword>
<reference evidence="2" key="1">
    <citation type="journal article" date="2014" name="Int. J. Syst. Evol. Microbiol.">
        <title>Complete genome sequence of Corynebacterium casei LMG S-19264T (=DSM 44701T), isolated from a smear-ripened cheese.</title>
        <authorList>
            <consortium name="US DOE Joint Genome Institute (JGI-PGF)"/>
            <person name="Walter F."/>
            <person name="Albersmeier A."/>
            <person name="Kalinowski J."/>
            <person name="Ruckert C."/>
        </authorList>
    </citation>
    <scope>NUCLEOTIDE SEQUENCE</scope>
    <source>
        <strain evidence="2">CGMCC 1.10749</strain>
    </source>
</reference>
<keyword evidence="1" id="KW-1133">Transmembrane helix</keyword>
<dbReference type="RefSeq" id="WP_035946367.1">
    <property type="nucleotide sequence ID" value="NZ_BMEA01000005.1"/>
</dbReference>
<keyword evidence="1" id="KW-0812">Transmembrane</keyword>
<feature type="transmembrane region" description="Helical" evidence="1">
    <location>
        <begin position="216"/>
        <end position="234"/>
    </location>
</feature>
<dbReference type="Proteomes" id="UP000628079">
    <property type="component" value="Unassembled WGS sequence"/>
</dbReference>
<evidence type="ECO:0000256" key="1">
    <source>
        <dbReference type="SAM" id="Phobius"/>
    </source>
</evidence>
<comment type="caution">
    <text evidence="2">The sequence shown here is derived from an EMBL/GenBank/DDBJ whole genome shotgun (WGS) entry which is preliminary data.</text>
</comment>
<evidence type="ECO:0000313" key="3">
    <source>
        <dbReference type="Proteomes" id="UP000628079"/>
    </source>
</evidence>
<feature type="transmembrane region" description="Helical" evidence="1">
    <location>
        <begin position="240"/>
        <end position="259"/>
    </location>
</feature>
<evidence type="ECO:0000313" key="2">
    <source>
        <dbReference type="EMBL" id="GGB89970.1"/>
    </source>
</evidence>
<dbReference type="EMBL" id="BMEA01000005">
    <property type="protein sequence ID" value="GGB89970.1"/>
    <property type="molecule type" value="Genomic_DNA"/>
</dbReference>
<protein>
    <submittedName>
        <fullName evidence="2">Uncharacterized protein</fullName>
    </submittedName>
</protein>
<organism evidence="2 3">
    <name type="scientific">Knoellia flava</name>
    <dbReference type="NCBI Taxonomy" id="913969"/>
    <lineage>
        <taxon>Bacteria</taxon>
        <taxon>Bacillati</taxon>
        <taxon>Actinomycetota</taxon>
        <taxon>Actinomycetes</taxon>
        <taxon>Micrococcales</taxon>
        <taxon>Intrasporangiaceae</taxon>
        <taxon>Knoellia</taxon>
    </lineage>
</organism>
<feature type="transmembrane region" description="Helical" evidence="1">
    <location>
        <begin position="65"/>
        <end position="84"/>
    </location>
</feature>
<feature type="transmembrane region" description="Helical" evidence="1">
    <location>
        <begin position="96"/>
        <end position="116"/>
    </location>
</feature>
<feature type="transmembrane region" description="Helical" evidence="1">
    <location>
        <begin position="152"/>
        <end position="170"/>
    </location>
</feature>